<reference evidence="2 3" key="1">
    <citation type="submission" date="2024-10" db="EMBL/GenBank/DDBJ databases">
        <authorList>
            <person name="Sang B.-I."/>
            <person name="Prabhaharan D."/>
        </authorList>
    </citation>
    <scope>NUCLEOTIDE SEQUENCE [LARGE SCALE GENOMIC DNA]</scope>
    <source>
        <strain evidence="2 3">MH</strain>
    </source>
</reference>
<gene>
    <name evidence="2" type="ORF">ACGTZG_12735</name>
</gene>
<proteinExistence type="predicted"/>
<protein>
    <recommendedName>
        <fullName evidence="1">Bbp19-like phage domain-containing protein</fullName>
    </recommendedName>
</protein>
<feature type="domain" description="Bbp19-like phage" evidence="1">
    <location>
        <begin position="19"/>
        <end position="61"/>
    </location>
</feature>
<dbReference type="EMBL" id="JBIEKR010000013">
    <property type="protein sequence ID" value="MFG6274050.1"/>
    <property type="molecule type" value="Genomic_DNA"/>
</dbReference>
<evidence type="ECO:0000313" key="2">
    <source>
        <dbReference type="EMBL" id="MFG6274050.1"/>
    </source>
</evidence>
<comment type="caution">
    <text evidence="2">The sequence shown here is derived from an EMBL/GenBank/DDBJ whole genome shotgun (WGS) entry which is preliminary data.</text>
</comment>
<evidence type="ECO:0000259" key="1">
    <source>
        <dbReference type="Pfam" id="PF25181"/>
    </source>
</evidence>
<organism evidence="2 3">
    <name type="scientific">Megasphaera hexanoica</name>
    <dbReference type="NCBI Taxonomy" id="1675036"/>
    <lineage>
        <taxon>Bacteria</taxon>
        <taxon>Bacillati</taxon>
        <taxon>Bacillota</taxon>
        <taxon>Negativicutes</taxon>
        <taxon>Veillonellales</taxon>
        <taxon>Veillonellaceae</taxon>
        <taxon>Megasphaera</taxon>
    </lineage>
</organism>
<accession>A0ABW7DSG1</accession>
<dbReference type="InterPro" id="IPR057447">
    <property type="entry name" value="Bbp19-like_phage"/>
</dbReference>
<name>A0ABW7DSG1_9FIRM</name>
<dbReference type="Pfam" id="PF25181">
    <property type="entry name" value="Phage_Bbp19"/>
    <property type="match status" value="1"/>
</dbReference>
<dbReference type="RefSeq" id="WP_113855194.1">
    <property type="nucleotide sequence ID" value="NZ_CP011940.1"/>
</dbReference>
<keyword evidence="3" id="KW-1185">Reference proteome</keyword>
<evidence type="ECO:0000313" key="3">
    <source>
        <dbReference type="Proteomes" id="UP001605989"/>
    </source>
</evidence>
<sequence length="118" mass="14124">MTNLEKEVIRLDDEALHYLLHSRKGRWFLMRLLDRAYINMRTFDPDNMNMTAFNEGRRSLGMEYLGMLIQTPQRIKLKQKAEMEYAEIKSLMELLDRKQEETKEPYVAVKGHMERSTP</sequence>
<dbReference type="Proteomes" id="UP001605989">
    <property type="component" value="Unassembled WGS sequence"/>
</dbReference>